<name>A0A183B6C9_9TREM</name>
<feature type="compositionally biased region" description="Polar residues" evidence="1">
    <location>
        <begin position="488"/>
        <end position="500"/>
    </location>
</feature>
<dbReference type="AlphaFoldDB" id="A0A183B6C9"/>
<dbReference type="Proteomes" id="UP000272942">
    <property type="component" value="Unassembled WGS sequence"/>
</dbReference>
<feature type="compositionally biased region" description="Basic and acidic residues" evidence="1">
    <location>
        <begin position="703"/>
        <end position="712"/>
    </location>
</feature>
<feature type="region of interest" description="Disordered" evidence="1">
    <location>
        <begin position="479"/>
        <end position="500"/>
    </location>
</feature>
<feature type="region of interest" description="Disordered" evidence="1">
    <location>
        <begin position="688"/>
        <end position="753"/>
    </location>
</feature>
<keyword evidence="3" id="KW-1185">Reference proteome</keyword>
<reference evidence="4" key="1">
    <citation type="submission" date="2016-06" db="UniProtKB">
        <authorList>
            <consortium name="WormBaseParasite"/>
        </authorList>
    </citation>
    <scope>IDENTIFICATION</scope>
</reference>
<protein>
    <submittedName>
        <fullName evidence="4">Calponin-homology (CH) domain-containing protein</fullName>
    </submittedName>
</protein>
<accession>A0A183B6C9</accession>
<dbReference type="EMBL" id="UZAN01058479">
    <property type="protein sequence ID" value="VDP92036.1"/>
    <property type="molecule type" value="Genomic_DNA"/>
</dbReference>
<gene>
    <name evidence="2" type="ORF">ECPE_LOCUS14764</name>
</gene>
<sequence length="920" mass="98118">MHSGLKPEHADKLSGFWYLPSGAQRANSYQSFKLWSHIDSAAVIAWIKQQQPNLCEAIRGECDPAEVVQSVYEGCGIEQLANLLSLSDQTPDLKPQNTSSNSVSSKQYNRFNGKAHGMPNISTSVSDAIVLDESPSESPHEALGSSSTTPTKCMQINLSNIESTQDSMAHSVTHISFSGSPIDIVSVVELNHGPEILVPPDNELTARPVLVKTFVDGSHRFGSPSKSGTIANRESHSSPMSGSSKKLSHCRSPLNIAAALTEIQSCGDTCDLKNCHSVPYHRDVPVPGTPPSVSSEPMVGVSLDATHCSSDISLTFEHVSQTPDQKILAVETSMSDELTPEVIEQLKFGPIDRSAASTESKTTAAGNLSPSLTNKNSVNPPFSENEDSKQHHGSVEKLGLPTELHSSHARAKCNSPNIRSPQLSCKLKTTSIFPDMTSPGSDELSPTMDSNAKRCHTPAAGDGLNDAILVFPTINDTSGSATPIKCGRSSSNMNSPKISQSVRVTKVSLVNSATSDTTTSSPLLNSPPVAHNLSIENSSTDKSSKASISNETCTASETPSSSTKRNSRSIASNESQQMSSLSGRNATPTSVQKNTNRSGKWIHLKSMGLLSDSSKKNSTPQPSTSRSLPGSTRESTPSTRRSSRLRSSLEEAKDVISSQMNEIDIDGKHDTSGLVDATQLLSTVAVDPQPHPLSSIHNSTESLVRDKVDGRMDTGVSDAIVLDESPSESPHEALGSSSTTPSKHSDSEGSTKSMQINLSNIESTQDSMAHSVTHISSSGSSFDIVSVVELNHGPEILVPPDSELTARPVLVKTFVDGSHRFGSPSKSGTNADRKSHTSPVSGLPKKSLQCRSPVNSLNSLNKRLVLGSGLEVQSPRRVLRSSANEKNSDSSGVSPSLLDDILPVREPYSLRERRIRKQND</sequence>
<reference evidence="2 3" key="2">
    <citation type="submission" date="2018-11" db="EMBL/GenBank/DDBJ databases">
        <authorList>
            <consortium name="Pathogen Informatics"/>
        </authorList>
    </citation>
    <scope>NUCLEOTIDE SEQUENCE [LARGE SCALE GENOMIC DNA]</scope>
    <source>
        <strain evidence="2 3">Egypt</strain>
    </source>
</reference>
<feature type="compositionally biased region" description="Polar residues" evidence="1">
    <location>
        <begin position="513"/>
        <end position="524"/>
    </location>
</feature>
<proteinExistence type="predicted"/>
<feature type="region of interest" description="Disordered" evidence="1">
    <location>
        <begin position="875"/>
        <end position="899"/>
    </location>
</feature>
<evidence type="ECO:0000313" key="3">
    <source>
        <dbReference type="Proteomes" id="UP000272942"/>
    </source>
</evidence>
<dbReference type="WBParaSite" id="ECPE_0001480401-mRNA-1">
    <property type="protein sequence ID" value="ECPE_0001480401-mRNA-1"/>
    <property type="gene ID" value="ECPE_0001480401"/>
</dbReference>
<evidence type="ECO:0000313" key="2">
    <source>
        <dbReference type="EMBL" id="VDP92036.1"/>
    </source>
</evidence>
<feature type="compositionally biased region" description="Polar residues" evidence="1">
    <location>
        <begin position="550"/>
        <end position="598"/>
    </location>
</feature>
<feature type="compositionally biased region" description="Low complexity" evidence="1">
    <location>
        <begin position="538"/>
        <end position="549"/>
    </location>
</feature>
<feature type="region of interest" description="Disordered" evidence="1">
    <location>
        <begin position="513"/>
        <end position="649"/>
    </location>
</feature>
<evidence type="ECO:0000313" key="4">
    <source>
        <dbReference type="WBParaSite" id="ECPE_0001480401-mRNA-1"/>
    </source>
</evidence>
<feature type="compositionally biased region" description="Low complexity" evidence="1">
    <location>
        <begin position="631"/>
        <end position="640"/>
    </location>
</feature>
<organism evidence="4">
    <name type="scientific">Echinostoma caproni</name>
    <dbReference type="NCBI Taxonomy" id="27848"/>
    <lineage>
        <taxon>Eukaryota</taxon>
        <taxon>Metazoa</taxon>
        <taxon>Spiralia</taxon>
        <taxon>Lophotrochozoa</taxon>
        <taxon>Platyhelminthes</taxon>
        <taxon>Trematoda</taxon>
        <taxon>Digenea</taxon>
        <taxon>Plagiorchiida</taxon>
        <taxon>Echinostomata</taxon>
        <taxon>Echinostomatoidea</taxon>
        <taxon>Echinostomatidae</taxon>
        <taxon>Echinostoma</taxon>
    </lineage>
</organism>
<feature type="region of interest" description="Disordered" evidence="1">
    <location>
        <begin position="354"/>
        <end position="395"/>
    </location>
</feature>
<feature type="region of interest" description="Disordered" evidence="1">
    <location>
        <begin position="817"/>
        <end position="852"/>
    </location>
</feature>
<feature type="compositionally biased region" description="Basic and acidic residues" evidence="1">
    <location>
        <begin position="386"/>
        <end position="395"/>
    </location>
</feature>
<feature type="region of interest" description="Disordered" evidence="1">
    <location>
        <begin position="222"/>
        <end position="246"/>
    </location>
</feature>
<evidence type="ECO:0000256" key="1">
    <source>
        <dbReference type="SAM" id="MobiDB-lite"/>
    </source>
</evidence>
<feature type="compositionally biased region" description="Polar residues" evidence="1">
    <location>
        <begin position="881"/>
        <end position="894"/>
    </location>
</feature>
<feature type="compositionally biased region" description="Low complexity" evidence="1">
    <location>
        <begin position="354"/>
        <end position="365"/>
    </location>
</feature>
<feature type="compositionally biased region" description="Polar residues" evidence="1">
    <location>
        <begin position="616"/>
        <end position="630"/>
    </location>
</feature>
<feature type="compositionally biased region" description="Polar residues" evidence="1">
    <location>
        <begin position="366"/>
        <end position="382"/>
    </location>
</feature>